<organism evidence="2 3">
    <name type="scientific">Acetobacter ghanensis</name>
    <dbReference type="NCBI Taxonomy" id="431306"/>
    <lineage>
        <taxon>Bacteria</taxon>
        <taxon>Pseudomonadati</taxon>
        <taxon>Pseudomonadota</taxon>
        <taxon>Alphaproteobacteria</taxon>
        <taxon>Acetobacterales</taxon>
        <taxon>Acetobacteraceae</taxon>
        <taxon>Acetobacter</taxon>
    </lineage>
</organism>
<dbReference type="InterPro" id="IPR025054">
    <property type="entry name" value="DUF3991"/>
</dbReference>
<evidence type="ECO:0000259" key="1">
    <source>
        <dbReference type="Pfam" id="PF13154"/>
    </source>
</evidence>
<sequence length="432" mass="47986">MGRFCLPCGWSWLGRAFCSGLRASVRLPEASIDWPAACEHFRFHVADEYQRVNEVKNEENFKKNNSKNRTKMAVFCRFSLVGMAIRAIKKEVKAKYPERFLVCGHVKGDPEMYQRFELSEQDRQTIVNGVSCATLLENHHFLLVLEKSTKRCFKYRKGNEHIIVNHGGKGWWDPQSPRGTPDSSGDVFALCRRLDPAMKWHEVCTTLGALVGVEPKGAVYVAQKAERTDERSPGERWAERKSLYRGGKVWNYLIRERCLPEAIVRAAVAKGCLRDGYHAAWFAHTDAQGAVCGAELRGPETHICLGGSVKTLFRFQPGSVQPVRRLVICEAAIDALSFAALDQVRAPGTLYASTAGGMGPETIAAIQTHLAAMKALPDAVLVVATDDDDAGNAFADTLYRLADDAGVAFMRRLPPDRAKDFNQTLKNRAQAA</sequence>
<feature type="domain" description="DUF3991" evidence="1">
    <location>
        <begin position="251"/>
        <end position="318"/>
    </location>
</feature>
<dbReference type="Gene3D" id="3.40.1360.10">
    <property type="match status" value="1"/>
</dbReference>
<geneLocation type="plasmid" evidence="3">
    <name>1P</name>
</geneLocation>
<dbReference type="Pfam" id="PF13155">
    <property type="entry name" value="Toprim_2"/>
    <property type="match status" value="1"/>
</dbReference>
<accession>A0A0U5BLX1</accession>
<dbReference type="PATRIC" id="fig|431306.5.peg.2733"/>
<dbReference type="Proteomes" id="UP000068250">
    <property type="component" value="Plasmid 1P"/>
</dbReference>
<name>A0A0U5BLX1_9PROT</name>
<evidence type="ECO:0000313" key="2">
    <source>
        <dbReference type="EMBL" id="CEF57326.1"/>
    </source>
</evidence>
<dbReference type="EMBL" id="LN609303">
    <property type="protein sequence ID" value="CEF57326.1"/>
    <property type="molecule type" value="Genomic_DNA"/>
</dbReference>
<dbReference type="Pfam" id="PF13154">
    <property type="entry name" value="DUF3991"/>
    <property type="match status" value="1"/>
</dbReference>
<gene>
    <name evidence="2" type="ORF">AGA_1P13</name>
</gene>
<proteinExistence type="predicted"/>
<reference evidence="3" key="1">
    <citation type="submission" date="2014-09" db="EMBL/GenBank/DDBJ databases">
        <authorList>
            <person name="Illeghems K.G."/>
        </authorList>
    </citation>
    <scope>NUCLEOTIDE SEQUENCE [LARGE SCALE GENOMIC DNA]</scope>
    <source>
        <strain evidence="3">LMG 23848T</strain>
        <plasmid evidence="3">1P</plasmid>
    </source>
</reference>
<evidence type="ECO:0000313" key="3">
    <source>
        <dbReference type="Proteomes" id="UP000068250"/>
    </source>
</evidence>
<dbReference type="AlphaFoldDB" id="A0A0U5BLX1"/>
<protein>
    <recommendedName>
        <fullName evidence="1">DUF3991 domain-containing protein</fullName>
    </recommendedName>
</protein>